<dbReference type="SUPFAM" id="SSF56349">
    <property type="entry name" value="DNA breaking-rejoining enzymes"/>
    <property type="match status" value="1"/>
</dbReference>
<evidence type="ECO:0000313" key="2">
    <source>
        <dbReference type="Proteomes" id="UP000694865"/>
    </source>
</evidence>
<evidence type="ECO:0000256" key="1">
    <source>
        <dbReference type="ARBA" id="ARBA00023172"/>
    </source>
</evidence>
<dbReference type="PANTHER" id="PTHR33050:SF7">
    <property type="entry name" value="RIBONUCLEASE H"/>
    <property type="match status" value="1"/>
</dbReference>
<protein>
    <submittedName>
        <fullName evidence="3">Uncharacterized protein LOC102805810</fullName>
    </submittedName>
</protein>
<dbReference type="SUPFAM" id="SSF56672">
    <property type="entry name" value="DNA/RNA polymerases"/>
    <property type="match status" value="1"/>
</dbReference>
<dbReference type="CDD" id="cd09275">
    <property type="entry name" value="RNase_HI_RT_DIRS1"/>
    <property type="match status" value="1"/>
</dbReference>
<evidence type="ECO:0000313" key="3">
    <source>
        <dbReference type="RefSeq" id="XP_006820442.1"/>
    </source>
</evidence>
<accession>A0ABM0MKA1</accession>
<dbReference type="GeneID" id="102805810"/>
<dbReference type="InterPro" id="IPR052055">
    <property type="entry name" value="Hepadnavirus_pol/RT"/>
</dbReference>
<organism evidence="2 3">
    <name type="scientific">Saccoglossus kowalevskii</name>
    <name type="common">Acorn worm</name>
    <dbReference type="NCBI Taxonomy" id="10224"/>
    <lineage>
        <taxon>Eukaryota</taxon>
        <taxon>Metazoa</taxon>
        <taxon>Hemichordata</taxon>
        <taxon>Enteropneusta</taxon>
        <taxon>Harrimaniidae</taxon>
        <taxon>Saccoglossus</taxon>
    </lineage>
</organism>
<dbReference type="InterPro" id="IPR011010">
    <property type="entry name" value="DNA_brk_join_enz"/>
</dbReference>
<dbReference type="RefSeq" id="XP_006820442.1">
    <property type="nucleotide sequence ID" value="XM_006820379.1"/>
</dbReference>
<dbReference type="Proteomes" id="UP000694865">
    <property type="component" value="Unplaced"/>
</dbReference>
<reference evidence="3" key="1">
    <citation type="submission" date="2025-08" db="UniProtKB">
        <authorList>
            <consortium name="RefSeq"/>
        </authorList>
    </citation>
    <scope>IDENTIFICATION</scope>
    <source>
        <tissue evidence="3">Testes</tissue>
    </source>
</reference>
<name>A0ABM0MKA1_SACKO</name>
<sequence length="674" mass="76165">MEKSELIPTQKIVFLGMELDAEKGMIRPAQHRIDNVQKMIQSFLKQKQATLRQVMRLVGMLTSMRGLVPRAALQSRPIQRLVLDAQLKMRLSKDGIKYEKPVLFTPAFLESLPWWGNLKNLTAGIPMDKAKPTVTLVTNASMTGWGGHCMDGIAHGQWNEKQRKFHINRLEMLAVQFSLQSFKKAVKNRAVLIRSDNQTVVAYLNKEGGTKSQSLNDHAVAVLKWCAQNKVELMCKHIPGVQNGVADSLSRGKPYDDTEWELSQTAVNLVFDMWGEPQVDLFATPENKKRPVFVTRYPDKQSLTWDAFQMEWGGMFSYAFPPFPLIHRTLQKLEQSENSHMILVAPNWPSQTWFPLLLSLLTDHPRSLPQEITLTQPGGYTPTNPELYQLHVWKLSSNLELRKGFQAKCRKQRRPGLGIPQMDCINTAGKNFAGPIERYKAPAWSLSVVLEVLRQYEPKELASLQDWTKKTVFLLALASGRRVSEIHALSFEDNFTVFYPDKAILMTSVKFRGKNQKLHETATPIVIPALSNISNEKQDRILCPVRALAYYKKRTSGVRRGQRSMFVCYQKGKQSSAASKFTLARWVKETIYHAYSDKYLSTEAGKVTAKMHDLRGIGNTLAFASGASLAQVLAAGSWKTSNTFLSYYLKDLAAESQGLHSLGYLVTGQVVTKQ</sequence>
<proteinExistence type="predicted"/>
<keyword evidence="1" id="KW-0233">DNA recombination</keyword>
<dbReference type="Gene3D" id="3.30.420.10">
    <property type="entry name" value="Ribonuclease H-like superfamily/Ribonuclease H"/>
    <property type="match status" value="1"/>
</dbReference>
<dbReference type="PANTHER" id="PTHR33050">
    <property type="entry name" value="REVERSE TRANSCRIPTASE DOMAIN-CONTAINING PROTEIN"/>
    <property type="match status" value="1"/>
</dbReference>
<dbReference type="InterPro" id="IPR043502">
    <property type="entry name" value="DNA/RNA_pol_sf"/>
</dbReference>
<keyword evidence="2" id="KW-1185">Reference proteome</keyword>
<dbReference type="InterPro" id="IPR013762">
    <property type="entry name" value="Integrase-like_cat_sf"/>
</dbReference>
<dbReference type="Gene3D" id="1.10.443.10">
    <property type="entry name" value="Intergrase catalytic core"/>
    <property type="match status" value="1"/>
</dbReference>
<gene>
    <name evidence="3" type="primary">LOC102805810</name>
</gene>
<dbReference type="InterPro" id="IPR036397">
    <property type="entry name" value="RNaseH_sf"/>
</dbReference>